<dbReference type="CDD" id="cd03468">
    <property type="entry name" value="PolY_like"/>
    <property type="match status" value="1"/>
</dbReference>
<evidence type="ECO:0000256" key="1">
    <source>
        <dbReference type="ARBA" id="ARBA00022763"/>
    </source>
</evidence>
<reference evidence="2 5" key="1">
    <citation type="submission" date="2018-09" db="EMBL/GenBank/DDBJ databases">
        <title>Roseomonas sp. nov., isolated from feces of Tibetan antelopes in the Qinghai-Tibet plateau, China.</title>
        <authorList>
            <person name="Tian Z."/>
        </authorList>
    </citation>
    <scope>NUCLEOTIDE SEQUENCE [LARGE SCALE GENOMIC DNA]</scope>
    <source>
        <strain evidence="3 4">Z23</strain>
        <strain evidence="2 5">Z24</strain>
    </source>
</reference>
<evidence type="ECO:0000313" key="4">
    <source>
        <dbReference type="Proteomes" id="UP000274097"/>
    </source>
</evidence>
<dbReference type="EMBL" id="RAQU01000160">
    <property type="protein sequence ID" value="RKK02355.1"/>
    <property type="molecule type" value="Genomic_DNA"/>
</dbReference>
<dbReference type="InterPro" id="IPR043502">
    <property type="entry name" value="DNA/RNA_pol_sf"/>
</dbReference>
<organism evidence="2 5">
    <name type="scientific">Teichococcus wenyumeiae</name>
    <dbReference type="NCBI Taxonomy" id="2478470"/>
    <lineage>
        <taxon>Bacteria</taxon>
        <taxon>Pseudomonadati</taxon>
        <taxon>Pseudomonadota</taxon>
        <taxon>Alphaproteobacteria</taxon>
        <taxon>Acetobacterales</taxon>
        <taxon>Roseomonadaceae</taxon>
        <taxon>Roseomonas</taxon>
    </lineage>
</organism>
<name>A0A3A9JCQ2_9PROT</name>
<gene>
    <name evidence="2" type="ORF">D6Z83_20215</name>
    <name evidence="3" type="ORF">EBE87_24735</name>
</gene>
<dbReference type="GO" id="GO:0006281">
    <property type="term" value="P:DNA repair"/>
    <property type="evidence" value="ECO:0007669"/>
    <property type="project" value="TreeGrafter"/>
</dbReference>
<dbReference type="Proteomes" id="UP000274097">
    <property type="component" value="Unassembled WGS sequence"/>
</dbReference>
<keyword evidence="4" id="KW-1185">Reference proteome</keyword>
<dbReference type="InParanoid" id="A0A3A9JCQ2"/>
<dbReference type="RefSeq" id="WP_120640040.1">
    <property type="nucleotide sequence ID" value="NZ_RAQU01000160.1"/>
</dbReference>
<dbReference type="OrthoDB" id="9788640at2"/>
<proteinExistence type="predicted"/>
<dbReference type="EMBL" id="RFLX01000045">
    <property type="protein sequence ID" value="RMI16928.1"/>
    <property type="molecule type" value="Genomic_DNA"/>
</dbReference>
<dbReference type="SUPFAM" id="SSF56672">
    <property type="entry name" value="DNA/RNA polymerases"/>
    <property type="match status" value="1"/>
</dbReference>
<accession>A0A3A9JCQ2</accession>
<evidence type="ECO:0000313" key="2">
    <source>
        <dbReference type="EMBL" id="RKK02355.1"/>
    </source>
</evidence>
<evidence type="ECO:0000313" key="5">
    <source>
        <dbReference type="Proteomes" id="UP000278036"/>
    </source>
</evidence>
<dbReference type="PANTHER" id="PTHR35369:SF2">
    <property type="entry name" value="BLR3025 PROTEIN"/>
    <property type="match status" value="1"/>
</dbReference>
<dbReference type="InterPro" id="IPR050356">
    <property type="entry name" value="SulA_CellDiv_inhibitor"/>
</dbReference>
<dbReference type="PANTHER" id="PTHR35369">
    <property type="entry name" value="BLR3025 PROTEIN-RELATED"/>
    <property type="match status" value="1"/>
</dbReference>
<comment type="caution">
    <text evidence="2">The sequence shown here is derived from an EMBL/GenBank/DDBJ whole genome shotgun (WGS) entry which is preliminary data.</text>
</comment>
<sequence length="498" mass="54098">MARRILALWLPQLPTDRLRRLEPALRGVPLAAWTTAGNRRLLTAAEGPAIYAGQALADAQAICPGLVLRQADAAADADLLERLAVWCLRWTPLAAVDGTDGLLLDITGGTDLFGGEAALLQQVRDGLQRTGFAVRAALAGFAETAAALARTTNGLIVPPDQDLAAVRSLPLAALRLPPEVVSGLSRLGVQTVGDALRQPRAPLARRFGQVLLNALDGVSGARTRPVRPVREPAAFLAIRDCLEPIFTRPAIDHVLEALLAELCRQQLEAGRGARRLTLRAWRVDGAVQEVAIGTGAAARDIAHLRRLFAEPLGTLEPDLGFERFVLEANVTEPLEGVQAVLRGELRDGAAAAEDGALAELIDRLSQRLPVFRLQPVDSHWPEYAVAPADPFAPVALPVPLGEEHRPIRLFATPIPLGVTAAVPNGPPAQLRWGGMLQRVIHWVGPERLEPEWWGEDAERPVRDYYRVECSDGTRLWICRLWEPGRVEPPRWFLHGVFA</sequence>
<keyword evidence="1" id="KW-0227">DNA damage</keyword>
<dbReference type="Proteomes" id="UP000278036">
    <property type="component" value="Unassembled WGS sequence"/>
</dbReference>
<dbReference type="AlphaFoldDB" id="A0A3A9JCQ2"/>
<evidence type="ECO:0000313" key="3">
    <source>
        <dbReference type="EMBL" id="RMI16928.1"/>
    </source>
</evidence>
<protein>
    <submittedName>
        <fullName evidence="2">DNA polymerase Y family protein</fullName>
    </submittedName>
</protein>